<dbReference type="Proteomes" id="UP000225833">
    <property type="component" value="Unassembled WGS sequence"/>
</dbReference>
<evidence type="ECO:0000313" key="1">
    <source>
        <dbReference type="EMBL" id="PHM28031.1"/>
    </source>
</evidence>
<sequence>MNNYLIRIEIFGAGPREHNALNESMKIIDFHRTVRYNNGEIMVLPAGTYIGKSLSSATDLRNKVFNLANPLSSKHASIFVCQYNEWSAYLYPASMSGSASES</sequence>
<organism evidence="1 2">
    <name type="scientific">Xenorhabdus budapestensis</name>
    <dbReference type="NCBI Taxonomy" id="290110"/>
    <lineage>
        <taxon>Bacteria</taxon>
        <taxon>Pseudomonadati</taxon>
        <taxon>Pseudomonadota</taxon>
        <taxon>Gammaproteobacteria</taxon>
        <taxon>Enterobacterales</taxon>
        <taxon>Morganellaceae</taxon>
        <taxon>Xenorhabdus</taxon>
    </lineage>
</organism>
<dbReference type="RefSeq" id="WP_099135691.1">
    <property type="nucleotide sequence ID" value="NZ_CAWNNJ010000141.1"/>
</dbReference>
<comment type="caution">
    <text evidence="1">The sequence shown here is derived from an EMBL/GenBank/DDBJ whole genome shotgun (WGS) entry which is preliminary data.</text>
</comment>
<proteinExistence type="predicted"/>
<dbReference type="AlphaFoldDB" id="A0A2D0J1A6"/>
<name>A0A2D0J1A6_XENBU</name>
<accession>A0A2D0J1A6</accession>
<gene>
    <name evidence="1" type="ORF">Xbud_01758</name>
</gene>
<dbReference type="OrthoDB" id="330204at2"/>
<dbReference type="EMBL" id="NIBS01000007">
    <property type="protein sequence ID" value="PHM28031.1"/>
    <property type="molecule type" value="Genomic_DNA"/>
</dbReference>
<protein>
    <submittedName>
        <fullName evidence="1">Uncharacterized protein</fullName>
    </submittedName>
</protein>
<evidence type="ECO:0000313" key="2">
    <source>
        <dbReference type="Proteomes" id="UP000225833"/>
    </source>
</evidence>
<reference evidence="1 2" key="1">
    <citation type="journal article" date="2017" name="Nat. Microbiol.">
        <title>Natural product diversity associated with the nematode symbionts Photorhabdus and Xenorhabdus.</title>
        <authorList>
            <person name="Tobias N.J."/>
            <person name="Wolff H."/>
            <person name="Djahanschiri B."/>
            <person name="Grundmann F."/>
            <person name="Kronenwerth M."/>
            <person name="Shi Y.M."/>
            <person name="Simonyi S."/>
            <person name="Grun P."/>
            <person name="Shapiro-Ilan D."/>
            <person name="Pidot S.J."/>
            <person name="Stinear T.P."/>
            <person name="Ebersberger I."/>
            <person name="Bode H.B."/>
        </authorList>
    </citation>
    <scope>NUCLEOTIDE SEQUENCE [LARGE SCALE GENOMIC DNA]</scope>
    <source>
        <strain evidence="1 2">DSM 16342</strain>
    </source>
</reference>